<keyword evidence="5 9" id="KW-0812">Transmembrane</keyword>
<dbReference type="InterPro" id="IPR050186">
    <property type="entry name" value="TPT_transporter"/>
</dbReference>
<name>A0AA43U1A8_9LECA</name>
<evidence type="ECO:0000313" key="11">
    <source>
        <dbReference type="EMBL" id="MDI1493620.1"/>
    </source>
</evidence>
<evidence type="ECO:0000256" key="6">
    <source>
        <dbReference type="ARBA" id="ARBA00022989"/>
    </source>
</evidence>
<feature type="transmembrane region" description="Helical" evidence="9">
    <location>
        <begin position="196"/>
        <end position="213"/>
    </location>
</feature>
<dbReference type="InterPro" id="IPR004853">
    <property type="entry name" value="Sugar_P_trans_dom"/>
</dbReference>
<feature type="transmembrane region" description="Helical" evidence="9">
    <location>
        <begin position="344"/>
        <end position="361"/>
    </location>
</feature>
<reference evidence="11" key="1">
    <citation type="journal article" date="2023" name="Genome Biol. Evol.">
        <title>First Whole Genome Sequence and Flow Cytometry Genome Size Data for the Lichen-Forming Fungus Ramalina farinacea (Ascomycota).</title>
        <authorList>
            <person name="Llewellyn T."/>
            <person name="Mian S."/>
            <person name="Hill R."/>
            <person name="Leitch I.J."/>
            <person name="Gaya E."/>
        </authorList>
    </citation>
    <scope>NUCLEOTIDE SEQUENCE</scope>
    <source>
        <strain evidence="11">LIQ254RAFAR</strain>
    </source>
</reference>
<keyword evidence="12" id="KW-1185">Reference proteome</keyword>
<evidence type="ECO:0000259" key="10">
    <source>
        <dbReference type="Pfam" id="PF03151"/>
    </source>
</evidence>
<feature type="transmembrane region" description="Helical" evidence="9">
    <location>
        <begin position="161"/>
        <end position="184"/>
    </location>
</feature>
<feature type="transmembrane region" description="Helical" evidence="9">
    <location>
        <begin position="390"/>
        <end position="411"/>
    </location>
</feature>
<keyword evidence="6 9" id="KW-1133">Transmembrane helix</keyword>
<feature type="transmembrane region" description="Helical" evidence="9">
    <location>
        <begin position="255"/>
        <end position="276"/>
    </location>
</feature>
<feature type="compositionally biased region" description="Basic and acidic residues" evidence="8">
    <location>
        <begin position="1"/>
        <end position="11"/>
    </location>
</feature>
<evidence type="ECO:0000256" key="9">
    <source>
        <dbReference type="SAM" id="Phobius"/>
    </source>
</evidence>
<proteinExistence type="inferred from homology"/>
<evidence type="ECO:0000256" key="8">
    <source>
        <dbReference type="SAM" id="MobiDB-lite"/>
    </source>
</evidence>
<comment type="subcellular location">
    <subcellularLocation>
        <location evidence="2">Endoplasmic reticulum membrane</location>
        <topology evidence="2">Multi-pass membrane protein</topology>
    </subcellularLocation>
</comment>
<feature type="transmembrane region" description="Helical" evidence="9">
    <location>
        <begin position="138"/>
        <end position="155"/>
    </location>
</feature>
<comment type="caution">
    <text evidence="11">The sequence shown here is derived from an EMBL/GenBank/DDBJ whole genome shotgun (WGS) entry which is preliminary data.</text>
</comment>
<evidence type="ECO:0000256" key="4">
    <source>
        <dbReference type="ARBA" id="ARBA00011182"/>
    </source>
</evidence>
<feature type="transmembrane region" description="Helical" evidence="9">
    <location>
        <begin position="75"/>
        <end position="92"/>
    </location>
</feature>
<comment type="subunit">
    <text evidence="4">Homooligomer.</text>
</comment>
<dbReference type="AlphaFoldDB" id="A0AA43U1A8"/>
<dbReference type="InterPro" id="IPR037185">
    <property type="entry name" value="EmrE-like"/>
</dbReference>
<feature type="transmembrane region" description="Helical" evidence="9">
    <location>
        <begin position="219"/>
        <end position="243"/>
    </location>
</feature>
<evidence type="ECO:0000256" key="1">
    <source>
        <dbReference type="ARBA" id="ARBA00003420"/>
    </source>
</evidence>
<accession>A0AA43U1A8</accession>
<comment type="function">
    <text evidence="1">Involved in the import of GDP-mannose from the cytoplasm into the Golgi lumen.</text>
</comment>
<dbReference type="Pfam" id="PF03151">
    <property type="entry name" value="TPT"/>
    <property type="match status" value="1"/>
</dbReference>
<dbReference type="GO" id="GO:0005789">
    <property type="term" value="C:endoplasmic reticulum membrane"/>
    <property type="evidence" value="ECO:0007669"/>
    <property type="project" value="UniProtKB-SubCell"/>
</dbReference>
<gene>
    <name evidence="11" type="ORF">OHK93_005916</name>
</gene>
<sequence>MTDPEKKERLSSEYMRSGPSSPTAPVLPTVNPSVEKTVHESPANKIHPAFYVMYVLAKTHFLSYFKTDCTDERHYSTWITLSSTIILFNKWILDTAKFHYPITLTCWHLTFATVMTQVMSRTTTMLDGRKTVKMTGRVYLRAIVPIGAAFSLSLICGNLTYLYLSVAFIQMLKACTPVAVLLAGWAMGVQKPDIKVLLNVSVIVVGVIIASIGEIKFVLIGVLFQIGGIIFEAIRLVMVERLLSSAEHKMDPLVSLYYFAPVCAFMNFCVALVFELPRIQLEEVYHVGLWNLFGNGCLAFALNVSVVFLIGRTSGLVMTLCGVLKDILLVAASIAIWHTVISPLQYFGYSVALCGLVYYKLGGATIKSKLADANMSWAEYGVKHPIRRKLIVLGITMGFVVTLMFGLAPTIGYDPNMIRDAIKSKAKTDAN</sequence>
<comment type="similarity">
    <text evidence="3">Belongs to the TPT transporter family. SLC35D subfamily.</text>
</comment>
<feature type="domain" description="Sugar phosphate transporter" evidence="10">
    <location>
        <begin position="76"/>
        <end position="359"/>
    </location>
</feature>
<evidence type="ECO:0000256" key="7">
    <source>
        <dbReference type="ARBA" id="ARBA00023136"/>
    </source>
</evidence>
<evidence type="ECO:0000256" key="5">
    <source>
        <dbReference type="ARBA" id="ARBA00022692"/>
    </source>
</evidence>
<dbReference type="SUPFAM" id="SSF103481">
    <property type="entry name" value="Multidrug resistance efflux transporter EmrE"/>
    <property type="match status" value="1"/>
</dbReference>
<dbReference type="PANTHER" id="PTHR11132">
    <property type="entry name" value="SOLUTE CARRIER FAMILY 35"/>
    <property type="match status" value="1"/>
</dbReference>
<feature type="transmembrane region" description="Helical" evidence="9">
    <location>
        <begin position="98"/>
        <end position="118"/>
    </location>
</feature>
<evidence type="ECO:0000256" key="2">
    <source>
        <dbReference type="ARBA" id="ARBA00004477"/>
    </source>
</evidence>
<dbReference type="Proteomes" id="UP001161017">
    <property type="component" value="Unassembled WGS sequence"/>
</dbReference>
<evidence type="ECO:0000256" key="3">
    <source>
        <dbReference type="ARBA" id="ARBA00010425"/>
    </source>
</evidence>
<keyword evidence="7 9" id="KW-0472">Membrane</keyword>
<feature type="transmembrane region" description="Helical" evidence="9">
    <location>
        <begin position="288"/>
        <end position="310"/>
    </location>
</feature>
<evidence type="ECO:0000313" key="12">
    <source>
        <dbReference type="Proteomes" id="UP001161017"/>
    </source>
</evidence>
<organism evidence="11 12">
    <name type="scientific">Ramalina farinacea</name>
    <dbReference type="NCBI Taxonomy" id="258253"/>
    <lineage>
        <taxon>Eukaryota</taxon>
        <taxon>Fungi</taxon>
        <taxon>Dikarya</taxon>
        <taxon>Ascomycota</taxon>
        <taxon>Pezizomycotina</taxon>
        <taxon>Lecanoromycetes</taxon>
        <taxon>OSLEUM clade</taxon>
        <taxon>Lecanoromycetidae</taxon>
        <taxon>Lecanorales</taxon>
        <taxon>Lecanorineae</taxon>
        <taxon>Ramalinaceae</taxon>
        <taxon>Ramalina</taxon>
    </lineage>
</organism>
<protein>
    <recommendedName>
        <fullName evidence="10">Sugar phosphate transporter domain-containing protein</fullName>
    </recommendedName>
</protein>
<feature type="transmembrane region" description="Helical" evidence="9">
    <location>
        <begin position="317"/>
        <end position="338"/>
    </location>
</feature>
<feature type="region of interest" description="Disordered" evidence="8">
    <location>
        <begin position="1"/>
        <end position="29"/>
    </location>
</feature>
<dbReference type="EMBL" id="JAPUFD010000036">
    <property type="protein sequence ID" value="MDI1493620.1"/>
    <property type="molecule type" value="Genomic_DNA"/>
</dbReference>